<name>A0AAW2I3I4_9NEOP</name>
<feature type="domain" description="Doublecortin" evidence="2">
    <location>
        <begin position="2"/>
        <end position="76"/>
    </location>
</feature>
<feature type="domain" description="BTB" evidence="1">
    <location>
        <begin position="168"/>
        <end position="243"/>
    </location>
</feature>
<dbReference type="SUPFAM" id="SSF54695">
    <property type="entry name" value="POZ domain"/>
    <property type="match status" value="1"/>
</dbReference>
<dbReference type="FunFam" id="3.30.710.10:FF:000005">
    <property type="entry name" value="Potassium channel tetramerization domain-containing 17"/>
    <property type="match status" value="1"/>
</dbReference>
<dbReference type="InterPro" id="IPR001646">
    <property type="entry name" value="5peptide_repeat"/>
</dbReference>
<dbReference type="PROSITE" id="PS50309">
    <property type="entry name" value="DC"/>
    <property type="match status" value="1"/>
</dbReference>
<accession>A0AAW2I3I4</accession>
<sequence length="468" mass="51202">MKRVIIFRNGSQVDGKVILVTHSLEELLKTATQKFGYQAKKVFTSQGGEIDDIKLIRNDDILYITGDEPFIKIDQSNENIAPNVILTDHKKCTCSENISVPTTNTACSASNIHTHNHAACCSGAVGGQSQVLPDSQSQTDDEASKNALVPVQVNDDPEKKKLSGKLQNWVKLNVGGKLFTTTRSTLVSKEPTSMLARMFAEDSDYSLTPSDMDETGAYLIDRSPTYFEPILNYLRSGQLIYDTNVNPAGILQEARFFGIESLVQHIENVIARSGDIIPLTRRNVIKALITTPYKSELRFQGVNLAGSDLSRLDLRHINFKFACLHGCRMVGANLSFCCLERADLSHAVMESAQLVGVKMVCANLEGANLRCCNFEDSSGNRTNMEGVNLKGANLECSNMAGVNLRVATLKNANLKNCDLRAAVLAGADLEKCDLSGSDLHEANLRGANLKDAAFELMLTPLHMAQTIR</sequence>
<dbReference type="PROSITE" id="PS51490">
    <property type="entry name" value="KHA"/>
    <property type="match status" value="1"/>
</dbReference>
<gene>
    <name evidence="4" type="ORF">PYX00_004264</name>
</gene>
<dbReference type="PANTHER" id="PTHR14136:SF17">
    <property type="entry name" value="BTB_POZ DOMAIN-CONTAINING PROTEIN KCTD9"/>
    <property type="match status" value="1"/>
</dbReference>
<dbReference type="Pfam" id="PF00805">
    <property type="entry name" value="Pentapeptide"/>
    <property type="match status" value="3"/>
</dbReference>
<evidence type="ECO:0000313" key="4">
    <source>
        <dbReference type="EMBL" id="KAL0276764.1"/>
    </source>
</evidence>
<dbReference type="InterPro" id="IPR003533">
    <property type="entry name" value="Doublecortin_dom"/>
</dbReference>
<dbReference type="Gene3D" id="2.160.20.80">
    <property type="entry name" value="E3 ubiquitin-protein ligase SopA"/>
    <property type="match status" value="1"/>
</dbReference>
<evidence type="ECO:0000259" key="2">
    <source>
        <dbReference type="PROSITE" id="PS50309"/>
    </source>
</evidence>
<dbReference type="Pfam" id="PF02214">
    <property type="entry name" value="BTB_2"/>
    <property type="match status" value="1"/>
</dbReference>
<organism evidence="4">
    <name type="scientific">Menopon gallinae</name>
    <name type="common">poultry shaft louse</name>
    <dbReference type="NCBI Taxonomy" id="328185"/>
    <lineage>
        <taxon>Eukaryota</taxon>
        <taxon>Metazoa</taxon>
        <taxon>Ecdysozoa</taxon>
        <taxon>Arthropoda</taxon>
        <taxon>Hexapoda</taxon>
        <taxon>Insecta</taxon>
        <taxon>Pterygota</taxon>
        <taxon>Neoptera</taxon>
        <taxon>Paraneoptera</taxon>
        <taxon>Psocodea</taxon>
        <taxon>Troctomorpha</taxon>
        <taxon>Phthiraptera</taxon>
        <taxon>Amblycera</taxon>
        <taxon>Menoponidae</taxon>
        <taxon>Menopon</taxon>
    </lineage>
</organism>
<dbReference type="InterPro" id="IPR011333">
    <property type="entry name" value="SKP1/BTB/POZ_sf"/>
</dbReference>
<feature type="domain" description="KHA" evidence="3">
    <location>
        <begin position="3"/>
        <end position="82"/>
    </location>
</feature>
<dbReference type="InterPro" id="IPR036572">
    <property type="entry name" value="Doublecortin_dom_sf"/>
</dbReference>
<dbReference type="GO" id="GO:0051260">
    <property type="term" value="P:protein homooligomerization"/>
    <property type="evidence" value="ECO:0007669"/>
    <property type="project" value="InterPro"/>
</dbReference>
<evidence type="ECO:0000259" key="3">
    <source>
        <dbReference type="PROSITE" id="PS51490"/>
    </source>
</evidence>
<dbReference type="AlphaFoldDB" id="A0AAW2I3I4"/>
<dbReference type="SMART" id="SM00225">
    <property type="entry name" value="BTB"/>
    <property type="match status" value="1"/>
</dbReference>
<evidence type="ECO:0008006" key="5">
    <source>
        <dbReference type="Google" id="ProtNLM"/>
    </source>
</evidence>
<proteinExistence type="predicted"/>
<dbReference type="PROSITE" id="PS50097">
    <property type="entry name" value="BTB"/>
    <property type="match status" value="1"/>
</dbReference>
<dbReference type="CDD" id="cd18368">
    <property type="entry name" value="BTB_POZ_KCTD9"/>
    <property type="match status" value="1"/>
</dbReference>
<dbReference type="GO" id="GO:0035556">
    <property type="term" value="P:intracellular signal transduction"/>
    <property type="evidence" value="ECO:0007669"/>
    <property type="project" value="InterPro"/>
</dbReference>
<dbReference type="EMBL" id="JARGDH010000002">
    <property type="protein sequence ID" value="KAL0276764.1"/>
    <property type="molecule type" value="Genomic_DNA"/>
</dbReference>
<reference evidence="4" key="1">
    <citation type="journal article" date="2024" name="Gigascience">
        <title>Chromosome-level genome of the poultry shaft louse Menopon gallinae provides insight into the host-switching and adaptive evolution of parasitic lice.</title>
        <authorList>
            <person name="Xu Y."/>
            <person name="Ma L."/>
            <person name="Liu S."/>
            <person name="Liang Y."/>
            <person name="Liu Q."/>
            <person name="He Z."/>
            <person name="Tian L."/>
            <person name="Duan Y."/>
            <person name="Cai W."/>
            <person name="Li H."/>
            <person name="Song F."/>
        </authorList>
    </citation>
    <scope>NUCLEOTIDE SEQUENCE</scope>
    <source>
        <strain evidence="4">Cailab_2023a</strain>
    </source>
</reference>
<dbReference type="InterPro" id="IPR003131">
    <property type="entry name" value="T1-type_BTB"/>
</dbReference>
<evidence type="ECO:0000259" key="1">
    <source>
        <dbReference type="PROSITE" id="PS50097"/>
    </source>
</evidence>
<dbReference type="Pfam" id="PF11834">
    <property type="entry name" value="KHA"/>
    <property type="match status" value="1"/>
</dbReference>
<protein>
    <recommendedName>
        <fullName evidence="5">BTB/POZ domain-containing protein KCTD9</fullName>
    </recommendedName>
</protein>
<comment type="caution">
    <text evidence="4">The sequence shown here is derived from an EMBL/GenBank/DDBJ whole genome shotgun (WGS) entry which is preliminary data.</text>
</comment>
<dbReference type="InterPro" id="IPR051082">
    <property type="entry name" value="Pentapeptide-BTB/POZ_domain"/>
</dbReference>
<dbReference type="SUPFAM" id="SSF141571">
    <property type="entry name" value="Pentapeptide repeat-like"/>
    <property type="match status" value="1"/>
</dbReference>
<dbReference type="Gene3D" id="3.10.20.230">
    <property type="entry name" value="Doublecortin domain"/>
    <property type="match status" value="1"/>
</dbReference>
<dbReference type="SUPFAM" id="SSF89837">
    <property type="entry name" value="Doublecortin (DC)"/>
    <property type="match status" value="1"/>
</dbReference>
<dbReference type="PANTHER" id="PTHR14136">
    <property type="entry name" value="BTB_POZ DOMAIN-CONTAINING PROTEIN KCTD9"/>
    <property type="match status" value="1"/>
</dbReference>
<dbReference type="InterPro" id="IPR000210">
    <property type="entry name" value="BTB/POZ_dom"/>
</dbReference>
<dbReference type="CDD" id="cd17073">
    <property type="entry name" value="KHA"/>
    <property type="match status" value="1"/>
</dbReference>
<dbReference type="InterPro" id="IPR021789">
    <property type="entry name" value="KHA_dom"/>
</dbReference>
<dbReference type="Gene3D" id="3.30.710.10">
    <property type="entry name" value="Potassium Channel Kv1.1, Chain A"/>
    <property type="match status" value="1"/>
</dbReference>